<keyword evidence="3 7" id="KW-0732">Signal</keyword>
<dbReference type="EMBL" id="BAABJZ010000105">
    <property type="protein sequence ID" value="GAA4901527.1"/>
    <property type="molecule type" value="Genomic_DNA"/>
</dbReference>
<evidence type="ECO:0000256" key="6">
    <source>
        <dbReference type="ARBA" id="ARBA00022825"/>
    </source>
</evidence>
<dbReference type="InterPro" id="IPR009003">
    <property type="entry name" value="Peptidase_S1_PA"/>
</dbReference>
<dbReference type="Gene3D" id="2.30.42.10">
    <property type="match status" value="2"/>
</dbReference>
<accession>A0ABP9FFC1</accession>
<keyword evidence="6" id="KW-0720">Serine protease</keyword>
<organism evidence="9 10">
    <name type="scientific">Ferrimonas pelagia</name>
    <dbReference type="NCBI Taxonomy" id="1177826"/>
    <lineage>
        <taxon>Bacteria</taxon>
        <taxon>Pseudomonadati</taxon>
        <taxon>Pseudomonadota</taxon>
        <taxon>Gammaproteobacteria</taxon>
        <taxon>Alteromonadales</taxon>
        <taxon>Ferrimonadaceae</taxon>
        <taxon>Ferrimonas</taxon>
    </lineage>
</organism>
<dbReference type="SUPFAM" id="SSF50494">
    <property type="entry name" value="Trypsin-like serine proteases"/>
    <property type="match status" value="1"/>
</dbReference>
<evidence type="ECO:0000313" key="10">
    <source>
        <dbReference type="Proteomes" id="UP001499988"/>
    </source>
</evidence>
<comment type="similarity">
    <text evidence="1">Belongs to the peptidase S1C family.</text>
</comment>
<dbReference type="Gene3D" id="2.40.10.120">
    <property type="match status" value="1"/>
</dbReference>
<evidence type="ECO:0000256" key="1">
    <source>
        <dbReference type="ARBA" id="ARBA00010541"/>
    </source>
</evidence>
<dbReference type="InterPro" id="IPR001478">
    <property type="entry name" value="PDZ"/>
</dbReference>
<protein>
    <submittedName>
        <fullName evidence="9">Do family serine endopeptidase</fullName>
    </submittedName>
</protein>
<dbReference type="Pfam" id="PF13365">
    <property type="entry name" value="Trypsin_2"/>
    <property type="match status" value="1"/>
</dbReference>
<keyword evidence="4" id="KW-0677">Repeat</keyword>
<proteinExistence type="inferred from homology"/>
<feature type="signal peptide" evidence="7">
    <location>
        <begin position="1"/>
        <end position="25"/>
    </location>
</feature>
<dbReference type="PRINTS" id="PR00834">
    <property type="entry name" value="PROTEASES2C"/>
</dbReference>
<dbReference type="PANTHER" id="PTHR22939:SF129">
    <property type="entry name" value="SERINE PROTEASE HTRA2, MITOCHONDRIAL"/>
    <property type="match status" value="1"/>
</dbReference>
<evidence type="ECO:0000256" key="2">
    <source>
        <dbReference type="ARBA" id="ARBA00022670"/>
    </source>
</evidence>
<reference evidence="10" key="1">
    <citation type="journal article" date="2019" name="Int. J. Syst. Evol. Microbiol.">
        <title>The Global Catalogue of Microorganisms (GCM) 10K type strain sequencing project: providing services to taxonomists for standard genome sequencing and annotation.</title>
        <authorList>
            <consortium name="The Broad Institute Genomics Platform"/>
            <consortium name="The Broad Institute Genome Sequencing Center for Infectious Disease"/>
            <person name="Wu L."/>
            <person name="Ma J."/>
        </authorList>
    </citation>
    <scope>NUCLEOTIDE SEQUENCE [LARGE SCALE GENOMIC DNA]</scope>
    <source>
        <strain evidence="10">JCM 18401</strain>
    </source>
</reference>
<evidence type="ECO:0000256" key="3">
    <source>
        <dbReference type="ARBA" id="ARBA00022729"/>
    </source>
</evidence>
<keyword evidence="5" id="KW-0378">Hydrolase</keyword>
<evidence type="ECO:0000256" key="5">
    <source>
        <dbReference type="ARBA" id="ARBA00022801"/>
    </source>
</evidence>
<dbReference type="PROSITE" id="PS50106">
    <property type="entry name" value="PDZ"/>
    <property type="match status" value="2"/>
</dbReference>
<name>A0ABP9FFC1_9GAMM</name>
<dbReference type="NCBIfam" id="TIGR02037">
    <property type="entry name" value="degP_htrA_DO"/>
    <property type="match status" value="1"/>
</dbReference>
<keyword evidence="10" id="KW-1185">Reference proteome</keyword>
<dbReference type="Proteomes" id="UP001499988">
    <property type="component" value="Unassembled WGS sequence"/>
</dbReference>
<dbReference type="PANTHER" id="PTHR22939">
    <property type="entry name" value="SERINE PROTEASE FAMILY S1C HTRA-RELATED"/>
    <property type="match status" value="1"/>
</dbReference>
<comment type="caution">
    <text evidence="9">The sequence shown here is derived from an EMBL/GenBank/DDBJ whole genome shotgun (WGS) entry which is preliminary data.</text>
</comment>
<gene>
    <name evidence="9" type="ORF">GCM10023333_39480</name>
</gene>
<feature type="domain" description="PDZ" evidence="8">
    <location>
        <begin position="352"/>
        <end position="414"/>
    </location>
</feature>
<dbReference type="RefSeq" id="WP_345337228.1">
    <property type="nucleotide sequence ID" value="NZ_BAABJZ010000105.1"/>
</dbReference>
<dbReference type="SMART" id="SM00228">
    <property type="entry name" value="PDZ"/>
    <property type="match status" value="2"/>
</dbReference>
<dbReference type="InterPro" id="IPR036034">
    <property type="entry name" value="PDZ_sf"/>
</dbReference>
<dbReference type="SUPFAM" id="SSF50156">
    <property type="entry name" value="PDZ domain-like"/>
    <property type="match status" value="2"/>
</dbReference>
<evidence type="ECO:0000259" key="8">
    <source>
        <dbReference type="PROSITE" id="PS50106"/>
    </source>
</evidence>
<sequence>MKLNTPLLSAAVLCASLAAVSPSHAAWPSSIDGQALPSLAPMVEQISPAVVSVSVEGTQVARQNIPEPFRFFFGPNSPQGREQSRPFRGLGSGVIIDAKKGHVITNHHVIDNADKILINLSDGREYEAKLIGSDPATDVAVLKIEADDLTAVTLADSDTLKVGDFTVAIGNPFGLGQTVTSGIVSALSRGLDGDGYQNFIQTDAAINSGNSGGALVNLNGELIGINTAIIAPSGGNVGIGFAIPVNMVQNLTNQILEFGEVRRGVLGIIGGPLNNETAKLFGLDTKHGAYISQVLPDSAAAEAGIEAGDIITSLNGKNIRTFQELRAKIATMGAGATVKLGVFRDGDRKTIKVTLNEAPGENIQASIIHPALEGAKLSSYNEGGIRGVRVSELDERSPAARNGLQSGDVIIGISLLNRGRVPVQELGQLREMLSEYDGAFAATVHRDGSNLMVILR</sequence>
<evidence type="ECO:0000313" key="9">
    <source>
        <dbReference type="EMBL" id="GAA4901527.1"/>
    </source>
</evidence>
<evidence type="ECO:0000256" key="4">
    <source>
        <dbReference type="ARBA" id="ARBA00022737"/>
    </source>
</evidence>
<dbReference type="Pfam" id="PF13180">
    <property type="entry name" value="PDZ_2"/>
    <property type="match status" value="1"/>
</dbReference>
<dbReference type="InterPro" id="IPR011782">
    <property type="entry name" value="Pept_S1C_Do"/>
</dbReference>
<feature type="chain" id="PRO_5046611797" evidence="7">
    <location>
        <begin position="26"/>
        <end position="456"/>
    </location>
</feature>
<keyword evidence="2" id="KW-0645">Protease</keyword>
<evidence type="ECO:0000256" key="7">
    <source>
        <dbReference type="SAM" id="SignalP"/>
    </source>
</evidence>
<dbReference type="InterPro" id="IPR001940">
    <property type="entry name" value="Peptidase_S1C"/>
</dbReference>
<feature type="domain" description="PDZ" evidence="8">
    <location>
        <begin position="255"/>
        <end position="346"/>
    </location>
</feature>